<dbReference type="EMBL" id="JABSNO010000003">
    <property type="protein sequence ID" value="NRS91531.1"/>
    <property type="molecule type" value="Genomic_DNA"/>
</dbReference>
<dbReference type="GO" id="GO:0003677">
    <property type="term" value="F:DNA binding"/>
    <property type="evidence" value="ECO:0007669"/>
    <property type="project" value="TreeGrafter"/>
</dbReference>
<organism evidence="6 7">
    <name type="scientific">Frigoriflavimonas asaccharolytica</name>
    <dbReference type="NCBI Taxonomy" id="2735899"/>
    <lineage>
        <taxon>Bacteria</taxon>
        <taxon>Pseudomonadati</taxon>
        <taxon>Bacteroidota</taxon>
        <taxon>Flavobacteriia</taxon>
        <taxon>Flavobacteriales</taxon>
        <taxon>Weeksellaceae</taxon>
        <taxon>Frigoriflavimonas</taxon>
    </lineage>
</organism>
<dbReference type="Pfam" id="PF03441">
    <property type="entry name" value="FAD_binding_7"/>
    <property type="match status" value="1"/>
</dbReference>
<evidence type="ECO:0000259" key="5">
    <source>
        <dbReference type="Pfam" id="PF03441"/>
    </source>
</evidence>
<dbReference type="PANTHER" id="PTHR11455">
    <property type="entry name" value="CRYPTOCHROME"/>
    <property type="match status" value="1"/>
</dbReference>
<feature type="site" description="Electron transfer via tryptophanyl radical" evidence="4">
    <location>
        <position position="54"/>
    </location>
</feature>
<feature type="binding site" evidence="3">
    <location>
        <begin position="116"/>
        <end position="118"/>
    </location>
    <ligand>
        <name>FAD</name>
        <dbReference type="ChEBI" id="CHEBI:57692"/>
    </ligand>
</feature>
<keyword evidence="6" id="KW-0456">Lyase</keyword>
<accession>A0A8J8K7I7</accession>
<evidence type="ECO:0000313" key="7">
    <source>
        <dbReference type="Proteomes" id="UP000610746"/>
    </source>
</evidence>
<dbReference type="GO" id="GO:0043153">
    <property type="term" value="P:entrainment of circadian clock by photoperiod"/>
    <property type="evidence" value="ECO:0007669"/>
    <property type="project" value="TreeGrafter"/>
</dbReference>
<dbReference type="SUPFAM" id="SSF48173">
    <property type="entry name" value="Cryptochrome/photolyase FAD-binding domain"/>
    <property type="match status" value="1"/>
</dbReference>
<dbReference type="RefSeq" id="WP_226927420.1">
    <property type="nucleotide sequence ID" value="NZ_JABSNO010000003.1"/>
</dbReference>
<protein>
    <submittedName>
        <fullName evidence="6">Deoxyribodipyrimidine photo-lyase</fullName>
        <ecNumber evidence="6">4.1.99.3</ecNumber>
    </submittedName>
</protein>
<feature type="domain" description="Cryptochrome/DNA photolyase FAD-binding" evidence="5">
    <location>
        <begin position="20"/>
        <end position="154"/>
    </location>
</feature>
<dbReference type="GO" id="GO:0071949">
    <property type="term" value="F:FAD binding"/>
    <property type="evidence" value="ECO:0007669"/>
    <property type="project" value="TreeGrafter"/>
</dbReference>
<keyword evidence="2 3" id="KW-0274">FAD</keyword>
<dbReference type="InterPro" id="IPR002081">
    <property type="entry name" value="Cryptochrome/DNA_photolyase_1"/>
</dbReference>
<keyword evidence="1 3" id="KW-0285">Flavoprotein</keyword>
<evidence type="ECO:0000256" key="4">
    <source>
        <dbReference type="PIRSR" id="PIRSR602081-2"/>
    </source>
</evidence>
<dbReference type="GO" id="GO:0005737">
    <property type="term" value="C:cytoplasm"/>
    <property type="evidence" value="ECO:0007669"/>
    <property type="project" value="TreeGrafter"/>
</dbReference>
<dbReference type="GO" id="GO:0032922">
    <property type="term" value="P:circadian regulation of gene expression"/>
    <property type="evidence" value="ECO:0007669"/>
    <property type="project" value="TreeGrafter"/>
</dbReference>
<feature type="site" description="Electron transfer via tryptophanyl radical" evidence="4">
    <location>
        <position position="103"/>
    </location>
</feature>
<dbReference type="Proteomes" id="UP000610746">
    <property type="component" value="Unassembled WGS sequence"/>
</dbReference>
<comment type="cofactor">
    <cofactor evidence="3">
        <name>FAD</name>
        <dbReference type="ChEBI" id="CHEBI:57692"/>
    </cofactor>
    <text evidence="3">Binds 1 FAD per subunit.</text>
</comment>
<dbReference type="InterPro" id="IPR005101">
    <property type="entry name" value="Cryptochr/Photolyase_FAD-bd"/>
</dbReference>
<evidence type="ECO:0000256" key="1">
    <source>
        <dbReference type="ARBA" id="ARBA00022630"/>
    </source>
</evidence>
<comment type="caution">
    <text evidence="6">The sequence shown here is derived from an EMBL/GenBank/DDBJ whole genome shotgun (WGS) entry which is preliminary data.</text>
</comment>
<gene>
    <name evidence="6" type="ORF">HNQ03_000598</name>
</gene>
<proteinExistence type="predicted"/>
<sequence length="318" mass="37884">MVFEHLKTLNLQWFEVERLVQELAWRDFFQEVYKAKQDLIFSDLKKMQENVENWEIPKAIFVGNTGINIIDKGISELYTSGYIHNHLRMYIASITCNIAHSHWFNPAKWLYYNLLDGDLASNHLSWQWVAGSFSSKKYFANQENFNKYFEGNQKDTFMDVDYSTLPDLQIPEILKDVEVLNLQTMLPKIENPILNNEKTLVYNYYNLDFNWHLEDNFQRILLLETSHFKQFPVSEKCLDFALNLSENIPNIKIIISEFSDLNKIISKENIIYKEHPTNAHYLGIKEERETLTNIYGDFPSFFNFWKKIKKVLQKEFEN</sequence>
<feature type="site" description="Electron transfer via tryptophanyl radical" evidence="4">
    <location>
        <position position="126"/>
    </location>
</feature>
<dbReference type="InterPro" id="IPR036134">
    <property type="entry name" value="Crypto/Photolyase_FAD-like_sf"/>
</dbReference>
<dbReference type="PANTHER" id="PTHR11455:SF18">
    <property type="entry name" value="SI:CH1073-390K14.1"/>
    <property type="match status" value="1"/>
</dbReference>
<keyword evidence="7" id="KW-1185">Reference proteome</keyword>
<reference evidence="6" key="1">
    <citation type="submission" date="2020-05" db="EMBL/GenBank/DDBJ databases">
        <title>Genomic Encyclopedia of Type Strains, Phase IV (KMG-V): Genome sequencing to study the core and pangenomes of soil and plant-associated prokaryotes.</title>
        <authorList>
            <person name="Whitman W."/>
        </authorList>
    </citation>
    <scope>NUCLEOTIDE SEQUENCE</scope>
    <source>
        <strain evidence="6">16F</strain>
    </source>
</reference>
<evidence type="ECO:0000256" key="3">
    <source>
        <dbReference type="PIRSR" id="PIRSR602081-1"/>
    </source>
</evidence>
<dbReference type="Gene3D" id="1.10.579.10">
    <property type="entry name" value="DNA Cyclobutane Dipyrimidine Photolyase, subunit A, domain 3"/>
    <property type="match status" value="1"/>
</dbReference>
<dbReference type="GO" id="GO:0003904">
    <property type="term" value="F:deoxyribodipyrimidine photo-lyase activity"/>
    <property type="evidence" value="ECO:0007669"/>
    <property type="project" value="UniProtKB-EC"/>
</dbReference>
<feature type="binding site" evidence="3">
    <location>
        <begin position="22"/>
        <end position="29"/>
    </location>
    <ligand>
        <name>FAD</name>
        <dbReference type="ChEBI" id="CHEBI:57692"/>
    </ligand>
</feature>
<evidence type="ECO:0000256" key="2">
    <source>
        <dbReference type="ARBA" id="ARBA00022827"/>
    </source>
</evidence>
<dbReference type="EC" id="4.1.99.3" evidence="6"/>
<evidence type="ECO:0000313" key="6">
    <source>
        <dbReference type="EMBL" id="NRS91531.1"/>
    </source>
</evidence>
<name>A0A8J8K7I7_9FLAO</name>
<dbReference type="AlphaFoldDB" id="A0A8J8K7I7"/>